<keyword evidence="5 6" id="KW-0503">Monooxygenase</keyword>
<evidence type="ECO:0000256" key="1">
    <source>
        <dbReference type="ARBA" id="ARBA00009881"/>
    </source>
</evidence>
<reference evidence="6 7" key="1">
    <citation type="submission" date="2020-08" db="EMBL/GenBank/DDBJ databases">
        <title>Genomic Encyclopedia of Type Strains, Phase IV (KMG-IV): sequencing the most valuable type-strain genomes for metagenomic binning, comparative biology and taxonomic classification.</title>
        <authorList>
            <person name="Goeker M."/>
        </authorList>
    </citation>
    <scope>NUCLEOTIDE SEQUENCE [LARGE SCALE GENOMIC DNA]</scope>
    <source>
        <strain evidence="6 7">DSM 102255</strain>
    </source>
</reference>
<dbReference type="Pfam" id="PF03060">
    <property type="entry name" value="NMO"/>
    <property type="match status" value="1"/>
</dbReference>
<dbReference type="EC" id="1.13.12.16" evidence="6"/>
<name>A0A841J4K7_9SPHN</name>
<dbReference type="InterPro" id="IPR013785">
    <property type="entry name" value="Aldolase_TIM"/>
</dbReference>
<comment type="caution">
    <text evidence="6">The sequence shown here is derived from an EMBL/GenBank/DDBJ whole genome shotgun (WGS) entry which is preliminary data.</text>
</comment>
<evidence type="ECO:0000256" key="2">
    <source>
        <dbReference type="ARBA" id="ARBA00022630"/>
    </source>
</evidence>
<protein>
    <submittedName>
        <fullName evidence="6">Nitronate monooxygenase</fullName>
        <ecNumber evidence="6">1.13.12.16</ecNumber>
    </submittedName>
</protein>
<evidence type="ECO:0000313" key="6">
    <source>
        <dbReference type="EMBL" id="MBB6125734.1"/>
    </source>
</evidence>
<evidence type="ECO:0000313" key="7">
    <source>
        <dbReference type="Proteomes" id="UP000552700"/>
    </source>
</evidence>
<dbReference type="PANTHER" id="PTHR42747:SF4">
    <property type="entry name" value="BLR1330 PROTEIN"/>
    <property type="match status" value="1"/>
</dbReference>
<organism evidence="6 7">
    <name type="scientific">Sphingobium subterraneum</name>
    <dbReference type="NCBI Taxonomy" id="627688"/>
    <lineage>
        <taxon>Bacteria</taxon>
        <taxon>Pseudomonadati</taxon>
        <taxon>Pseudomonadota</taxon>
        <taxon>Alphaproteobacteria</taxon>
        <taxon>Sphingomonadales</taxon>
        <taxon>Sphingomonadaceae</taxon>
        <taxon>Sphingobium</taxon>
    </lineage>
</organism>
<keyword evidence="7" id="KW-1185">Reference proteome</keyword>
<evidence type="ECO:0000256" key="3">
    <source>
        <dbReference type="ARBA" id="ARBA00022643"/>
    </source>
</evidence>
<dbReference type="Proteomes" id="UP000552700">
    <property type="component" value="Unassembled WGS sequence"/>
</dbReference>
<proteinExistence type="inferred from homology"/>
<sequence>MFLVSGPDLVIAACRSGLLGTFPSVNQRTPEGYEEWLVGIRSQLTGADAPFGVQFSVHATNERLAADLEITIRHQVPVVITTLSISREVTDAIHSYGGLVFHDATNMRHARKALDANVDGIIAVCAGAGGHAGTLSPFAFVAELRPELRGKTLILAGAVGNGRSVAAAVAAGADMVSMGTAFIPTIESMAAQDMKEMIVASSASDIIYTDRVSGLHANFLGQTIPANLARPEGEFNVTEEISPKRWRDVWTAGHGVGPIDGIRSVQHLAEKIEREYREAVDCLTSADQAVEVNA</sequence>
<dbReference type="GO" id="GO:0018580">
    <property type="term" value="F:nitronate monooxygenase activity"/>
    <property type="evidence" value="ECO:0007669"/>
    <property type="project" value="UniProtKB-EC"/>
</dbReference>
<dbReference type="CDD" id="cd04730">
    <property type="entry name" value="NPD_like"/>
    <property type="match status" value="1"/>
</dbReference>
<evidence type="ECO:0000256" key="5">
    <source>
        <dbReference type="ARBA" id="ARBA00023033"/>
    </source>
</evidence>
<dbReference type="RefSeq" id="WP_246352098.1">
    <property type="nucleotide sequence ID" value="NZ_JACIJP010000014.1"/>
</dbReference>
<dbReference type="SUPFAM" id="SSF51412">
    <property type="entry name" value="Inosine monophosphate dehydrogenase (IMPDH)"/>
    <property type="match status" value="1"/>
</dbReference>
<evidence type="ECO:0000256" key="4">
    <source>
        <dbReference type="ARBA" id="ARBA00023002"/>
    </source>
</evidence>
<comment type="similarity">
    <text evidence="1">Belongs to the nitronate monooxygenase family. NMO class I subfamily.</text>
</comment>
<dbReference type="PANTHER" id="PTHR42747">
    <property type="entry name" value="NITRONATE MONOOXYGENASE-RELATED"/>
    <property type="match status" value="1"/>
</dbReference>
<keyword evidence="2" id="KW-0285">Flavoprotein</keyword>
<keyword evidence="3" id="KW-0288">FMN</keyword>
<dbReference type="EMBL" id="JACIJP010000014">
    <property type="protein sequence ID" value="MBB6125734.1"/>
    <property type="molecule type" value="Genomic_DNA"/>
</dbReference>
<dbReference type="AlphaFoldDB" id="A0A841J4K7"/>
<gene>
    <name evidence="6" type="ORF">FHS92_003498</name>
</gene>
<accession>A0A841J4K7</accession>
<dbReference type="InterPro" id="IPR004136">
    <property type="entry name" value="NMO"/>
</dbReference>
<dbReference type="Gene3D" id="3.20.20.70">
    <property type="entry name" value="Aldolase class I"/>
    <property type="match status" value="1"/>
</dbReference>
<keyword evidence="4 6" id="KW-0560">Oxidoreductase</keyword>